<dbReference type="EMBL" id="ASPP01039750">
    <property type="protein sequence ID" value="ETO00892.1"/>
    <property type="molecule type" value="Genomic_DNA"/>
</dbReference>
<dbReference type="OrthoDB" id="436110at2759"/>
<dbReference type="InterPro" id="IPR000719">
    <property type="entry name" value="Prot_kinase_dom"/>
</dbReference>
<evidence type="ECO:0000313" key="3">
    <source>
        <dbReference type="Proteomes" id="UP000023152"/>
    </source>
</evidence>
<reference evidence="2 3" key="1">
    <citation type="journal article" date="2013" name="Curr. Biol.">
        <title>The Genome of the Foraminiferan Reticulomyxa filosa.</title>
        <authorList>
            <person name="Glockner G."/>
            <person name="Hulsmann N."/>
            <person name="Schleicher M."/>
            <person name="Noegel A.A."/>
            <person name="Eichinger L."/>
            <person name="Gallinger C."/>
            <person name="Pawlowski J."/>
            <person name="Sierra R."/>
            <person name="Euteneuer U."/>
            <person name="Pillet L."/>
            <person name="Moustafa A."/>
            <person name="Platzer M."/>
            <person name="Groth M."/>
            <person name="Szafranski K."/>
            <person name="Schliwa M."/>
        </authorList>
    </citation>
    <scope>NUCLEOTIDE SEQUENCE [LARGE SCALE GENOMIC DNA]</scope>
</reference>
<dbReference type="Gene3D" id="1.10.510.10">
    <property type="entry name" value="Transferase(Phosphotransferase) domain 1"/>
    <property type="match status" value="1"/>
</dbReference>
<dbReference type="PROSITE" id="PS50011">
    <property type="entry name" value="PROTEIN_KINASE_DOM"/>
    <property type="match status" value="1"/>
</dbReference>
<organism evidence="2 3">
    <name type="scientific">Reticulomyxa filosa</name>
    <dbReference type="NCBI Taxonomy" id="46433"/>
    <lineage>
        <taxon>Eukaryota</taxon>
        <taxon>Sar</taxon>
        <taxon>Rhizaria</taxon>
        <taxon>Retaria</taxon>
        <taxon>Foraminifera</taxon>
        <taxon>Monothalamids</taxon>
        <taxon>Reticulomyxidae</taxon>
        <taxon>Reticulomyxa</taxon>
    </lineage>
</organism>
<dbReference type="PANTHER" id="PTHR24362:SF309">
    <property type="entry name" value="PROTEIN KINASE DOMAIN-CONTAINING PROTEIN"/>
    <property type="match status" value="1"/>
</dbReference>
<dbReference type="AlphaFoldDB" id="X6LIE4"/>
<dbReference type="PANTHER" id="PTHR24362">
    <property type="entry name" value="SERINE/THREONINE-PROTEIN KINASE NEK"/>
    <property type="match status" value="1"/>
</dbReference>
<dbReference type="Proteomes" id="UP000023152">
    <property type="component" value="Unassembled WGS sequence"/>
</dbReference>
<accession>X6LIE4</accession>
<feature type="non-terminal residue" evidence="2">
    <location>
        <position position="138"/>
    </location>
</feature>
<feature type="domain" description="Protein kinase" evidence="1">
    <location>
        <begin position="1"/>
        <end position="138"/>
    </location>
</feature>
<dbReference type="SUPFAM" id="SSF56112">
    <property type="entry name" value="Protein kinase-like (PK-like)"/>
    <property type="match status" value="1"/>
</dbReference>
<keyword evidence="3" id="KW-1185">Reference proteome</keyword>
<sequence length="138" mass="16250">MNKQKWDSYYDCWVDAKFYYLEMEYCPGGNLESFIEHQRGGVNEKEAHRVAFTLLDVLQTLHKANYCHCAIKPDNIVLIRANDLRNLRVIDFGHSMNVSKFVMYPNDVRTIETMRYFAPERFKAQISGEDLMKADVWA</sequence>
<proteinExistence type="predicted"/>
<gene>
    <name evidence="2" type="ORF">RFI_36548</name>
</gene>
<dbReference type="GO" id="GO:0004672">
    <property type="term" value="F:protein kinase activity"/>
    <property type="evidence" value="ECO:0007669"/>
    <property type="project" value="InterPro"/>
</dbReference>
<evidence type="ECO:0000313" key="2">
    <source>
        <dbReference type="EMBL" id="ETO00892.1"/>
    </source>
</evidence>
<dbReference type="CDD" id="cd00180">
    <property type="entry name" value="PKc"/>
    <property type="match status" value="1"/>
</dbReference>
<evidence type="ECO:0000259" key="1">
    <source>
        <dbReference type="PROSITE" id="PS50011"/>
    </source>
</evidence>
<dbReference type="GO" id="GO:0005524">
    <property type="term" value="F:ATP binding"/>
    <property type="evidence" value="ECO:0007669"/>
    <property type="project" value="InterPro"/>
</dbReference>
<comment type="caution">
    <text evidence="2">The sequence shown here is derived from an EMBL/GenBank/DDBJ whole genome shotgun (WGS) entry which is preliminary data.</text>
</comment>
<name>X6LIE4_RETFI</name>
<dbReference type="Pfam" id="PF00069">
    <property type="entry name" value="Pkinase"/>
    <property type="match status" value="1"/>
</dbReference>
<protein>
    <recommendedName>
        <fullName evidence="1">Protein kinase domain-containing protein</fullName>
    </recommendedName>
</protein>
<dbReference type="InterPro" id="IPR011009">
    <property type="entry name" value="Kinase-like_dom_sf"/>
</dbReference>